<dbReference type="AlphaFoldDB" id="B4RAN6"/>
<dbReference type="PIRSF" id="PIRSF036794">
    <property type="entry name" value="UCP_erythr_ester"/>
    <property type="match status" value="1"/>
</dbReference>
<dbReference type="OrthoDB" id="9810066at2"/>
<accession>B4RAN6</accession>
<evidence type="ECO:0000313" key="1">
    <source>
        <dbReference type="EMBL" id="ACG79634.1"/>
    </source>
</evidence>
<dbReference type="PANTHER" id="PTHR31299:SF0">
    <property type="entry name" value="ESTERASE, PUTATIVE (AFU_ORTHOLOGUE AFUA_1G05850)-RELATED"/>
    <property type="match status" value="1"/>
</dbReference>
<dbReference type="Gene3D" id="3.40.1660.10">
    <property type="entry name" value="EreA-like (biosynthetic domain)"/>
    <property type="match status" value="1"/>
</dbReference>
<dbReference type="eggNOG" id="COG2312">
    <property type="taxonomic scope" value="Bacteria"/>
</dbReference>
<dbReference type="SUPFAM" id="SSF159501">
    <property type="entry name" value="EreA/ChaN-like"/>
    <property type="match status" value="1"/>
</dbReference>
<dbReference type="KEGG" id="pzu:PHZ_c3225"/>
<dbReference type="EMBL" id="CP000747">
    <property type="protein sequence ID" value="ACG79634.1"/>
    <property type="molecule type" value="Genomic_DNA"/>
</dbReference>
<dbReference type="CDD" id="cd14728">
    <property type="entry name" value="Ere-like"/>
    <property type="match status" value="1"/>
</dbReference>
<dbReference type="InterPro" id="IPR052036">
    <property type="entry name" value="Hydrolase/PRTase-associated"/>
</dbReference>
<proteinExistence type="predicted"/>
<dbReference type="InterPro" id="IPR014622">
    <property type="entry name" value="UCP036794_erythomycin"/>
</dbReference>
<dbReference type="HOGENOM" id="CLU_026490_1_0_5"/>
<dbReference type="Gene3D" id="3.30.1870.10">
    <property type="entry name" value="EreA-like, domain 2"/>
    <property type="match status" value="1"/>
</dbReference>
<dbReference type="Proteomes" id="UP000001868">
    <property type="component" value="Chromosome"/>
</dbReference>
<sequence>MPDIDRRVEEARDVRGGASALIAARAEPLPEIDDPAFGRLFDRFGDARIVLLGEASHGTSEFYRARASITRWLIEQRGFNVVALEADWPDARVLDARVRHRKRPAGAKDAFTRFPTWMWRNREFDRFLEWLADHNRFRSPRRQAGIYGLDLYNLSGSMRAVIDYLDREDPEAARVARDRYGCLTPWADEPAAYGRMTVSGRYAGCEGPVTAMLSEMLARRLDGAAEDEEALLDATQSARLVRDAERYYRVMYYGGAESWNLRDTHMFETLEALLAAKGPDARAVVWAHNSHIGDARATDMGAVRDELNIGQLCRERWGDEARLIGFGTHAGTVACASDWDEPMEVKAVRPSLEGSLERLAHEAGVKRFLLDLRPGVHDDVRAALAEPRLERFIGVIYRPETERLSHYVEARPAQQFDAYVWFDETAAVAPLPARIREDHEAGDEETWPFGL</sequence>
<protein>
    <submittedName>
        <fullName evidence="1">Putative erythromycin esterase-like protein</fullName>
    </submittedName>
</protein>
<dbReference type="STRING" id="450851.PHZ_c3225"/>
<gene>
    <name evidence="1" type="ordered locus">PHZ_c3225</name>
</gene>
<organism evidence="1 2">
    <name type="scientific">Phenylobacterium zucineum (strain HLK1)</name>
    <dbReference type="NCBI Taxonomy" id="450851"/>
    <lineage>
        <taxon>Bacteria</taxon>
        <taxon>Pseudomonadati</taxon>
        <taxon>Pseudomonadota</taxon>
        <taxon>Alphaproteobacteria</taxon>
        <taxon>Caulobacterales</taxon>
        <taxon>Caulobacteraceae</taxon>
        <taxon>Phenylobacterium</taxon>
    </lineage>
</organism>
<evidence type="ECO:0000313" key="2">
    <source>
        <dbReference type="Proteomes" id="UP000001868"/>
    </source>
</evidence>
<dbReference type="RefSeq" id="WP_012523772.1">
    <property type="nucleotide sequence ID" value="NC_011144.1"/>
</dbReference>
<reference evidence="1 2" key="1">
    <citation type="journal article" date="2008" name="BMC Genomics">
        <title>Complete genome of Phenylobacterium zucineum - a novel facultative intracellular bacterium isolated from human erythroleukemia cell line K562.</title>
        <authorList>
            <person name="Luo Y."/>
            <person name="Xu X."/>
            <person name="Ding Z."/>
            <person name="Liu Z."/>
            <person name="Zhang B."/>
            <person name="Yan Z."/>
            <person name="Sun J."/>
            <person name="Hu S."/>
            <person name="Hu X."/>
        </authorList>
    </citation>
    <scope>NUCLEOTIDE SEQUENCE [LARGE SCALE GENOMIC DNA]</scope>
    <source>
        <strain evidence="1 2">HLK1</strain>
    </source>
</reference>
<dbReference type="PANTHER" id="PTHR31299">
    <property type="entry name" value="ESTERASE, PUTATIVE (AFU_ORTHOLOGUE AFUA_1G05850)-RELATED"/>
    <property type="match status" value="1"/>
</dbReference>
<dbReference type="InterPro" id="IPR007815">
    <property type="entry name" value="Emycin_Estase"/>
</dbReference>
<name>B4RAN6_PHEZH</name>
<dbReference type="Pfam" id="PF05139">
    <property type="entry name" value="Erythro_esteras"/>
    <property type="match status" value="1"/>
</dbReference>
<keyword evidence="2" id="KW-1185">Reference proteome</keyword>
<dbReference type="GO" id="GO:0046677">
    <property type="term" value="P:response to antibiotic"/>
    <property type="evidence" value="ECO:0007669"/>
    <property type="project" value="InterPro"/>
</dbReference>